<proteinExistence type="predicted"/>
<organism evidence="2 3">
    <name type="scientific">Sphagnurus paluster</name>
    <dbReference type="NCBI Taxonomy" id="117069"/>
    <lineage>
        <taxon>Eukaryota</taxon>
        <taxon>Fungi</taxon>
        <taxon>Dikarya</taxon>
        <taxon>Basidiomycota</taxon>
        <taxon>Agaricomycotina</taxon>
        <taxon>Agaricomycetes</taxon>
        <taxon>Agaricomycetidae</taxon>
        <taxon>Agaricales</taxon>
        <taxon>Tricholomatineae</taxon>
        <taxon>Lyophyllaceae</taxon>
        <taxon>Sphagnurus</taxon>
    </lineage>
</organism>
<dbReference type="Proteomes" id="UP000717328">
    <property type="component" value="Unassembled WGS sequence"/>
</dbReference>
<dbReference type="AlphaFoldDB" id="A0A9P7GFE8"/>
<evidence type="ECO:0000256" key="1">
    <source>
        <dbReference type="SAM" id="MobiDB-lite"/>
    </source>
</evidence>
<feature type="region of interest" description="Disordered" evidence="1">
    <location>
        <begin position="1"/>
        <end position="72"/>
    </location>
</feature>
<keyword evidence="3" id="KW-1185">Reference proteome</keyword>
<reference evidence="2" key="1">
    <citation type="submission" date="2021-02" db="EMBL/GenBank/DDBJ databases">
        <authorList>
            <person name="Nieuwenhuis M."/>
            <person name="Van De Peppel L.J.J."/>
        </authorList>
    </citation>
    <scope>NUCLEOTIDE SEQUENCE</scope>
    <source>
        <strain evidence="2">D49</strain>
    </source>
</reference>
<sequence>MTLNEAQQLVEGPRAKAEKEQDVVGAAFKEVEVMEEGSTGRDDRSKDSGDGSEDGEDSDDNEPEMLDENGVD</sequence>
<name>A0A9P7GFE8_9AGAR</name>
<gene>
    <name evidence="2" type="ORF">H0H81_007541</name>
</gene>
<feature type="compositionally biased region" description="Acidic residues" evidence="1">
    <location>
        <begin position="50"/>
        <end position="72"/>
    </location>
</feature>
<accession>A0A9P7GFE8</accession>
<protein>
    <submittedName>
        <fullName evidence="2">Uncharacterized protein</fullName>
    </submittedName>
</protein>
<evidence type="ECO:0000313" key="2">
    <source>
        <dbReference type="EMBL" id="KAG5647658.1"/>
    </source>
</evidence>
<dbReference type="EMBL" id="JABCKI010002006">
    <property type="protein sequence ID" value="KAG5647658.1"/>
    <property type="molecule type" value="Genomic_DNA"/>
</dbReference>
<comment type="caution">
    <text evidence="2">The sequence shown here is derived from an EMBL/GenBank/DDBJ whole genome shotgun (WGS) entry which is preliminary data.</text>
</comment>
<feature type="compositionally biased region" description="Basic and acidic residues" evidence="1">
    <location>
        <begin position="13"/>
        <end position="22"/>
    </location>
</feature>
<feature type="compositionally biased region" description="Basic and acidic residues" evidence="1">
    <location>
        <begin position="38"/>
        <end position="49"/>
    </location>
</feature>
<evidence type="ECO:0000313" key="3">
    <source>
        <dbReference type="Proteomes" id="UP000717328"/>
    </source>
</evidence>
<reference evidence="2" key="2">
    <citation type="submission" date="2021-10" db="EMBL/GenBank/DDBJ databases">
        <title>Phylogenomics reveals ancestral predisposition of the termite-cultivated fungus Termitomyces towards a domesticated lifestyle.</title>
        <authorList>
            <person name="Auxier B."/>
            <person name="Grum-Grzhimaylo A."/>
            <person name="Cardenas M.E."/>
            <person name="Lodge J.D."/>
            <person name="Laessoe T."/>
            <person name="Pedersen O."/>
            <person name="Smith M.E."/>
            <person name="Kuyper T.W."/>
            <person name="Franco-Molano E.A."/>
            <person name="Baroni T.J."/>
            <person name="Aanen D.K."/>
        </authorList>
    </citation>
    <scope>NUCLEOTIDE SEQUENCE</scope>
    <source>
        <strain evidence="2">D49</strain>
    </source>
</reference>